<feature type="compositionally biased region" description="Basic and acidic residues" evidence="7">
    <location>
        <begin position="580"/>
        <end position="594"/>
    </location>
</feature>
<dbReference type="InterPro" id="IPR036259">
    <property type="entry name" value="MFS_trans_sf"/>
</dbReference>
<sequence length="594" mass="64056">MRPIREIAPMTAPEQDPQAAIGGAPMSARRRSSASSDSSGPVDDTGVFDPASAEGPSSPHIASRGSRYSRYECRVDQYQNDRATEIRIFSFARPHSRALHCAWISFFLAFTIWFAVAPLLPEIQGALGLSKADIWMSSICSDLTTIFLRVIIGPICDKYGSRVPMGVVLCVASIPTAMLGLVNSAAGLCVLRLFIGIAGSTFVMAQHWPTIMYTNETAGTANGIVGGWGNLGGAFTQILMGSVLFPAFTDAFGGDRTKAWRTVSVVPAFVAFMWGMIVIRISDDAPKGYYREMRKNGSMDMSFYSHATTQWYSRSLRSGTYNINTWILWWQYACCFGVELIMNNAAVLYFTSKFHLSTESAAAVGSIFGWMNIFARGVGGFYSDKVNLTNGLRGRLWLNTVLLVLEGAAIIAFAYADTLGGAIALMSVFSLFTQAAEGSVYGVVPYVNTRFTGTVAGIVGAGGNAGGVLFGFVFRSLDFRPAFLIMGAVSASSALLSFFVNVKGHAGMVRGTDSHQVVEARERHLRVLKRQSIYAGNSNGEGGGELSATVVRTPETLVESGHQEGGEGRLSLDEEVPDQSGERGFAEEKETFEA</sequence>
<feature type="domain" description="Major facilitator superfamily (MFS) profile" evidence="9">
    <location>
        <begin position="98"/>
        <end position="505"/>
    </location>
</feature>
<reference evidence="10" key="1">
    <citation type="submission" date="2021-01" db="EMBL/GenBank/DDBJ databases">
        <authorList>
            <person name="Corre E."/>
            <person name="Pelletier E."/>
            <person name="Niang G."/>
            <person name="Scheremetjew M."/>
            <person name="Finn R."/>
            <person name="Kale V."/>
            <person name="Holt S."/>
            <person name="Cochrane G."/>
            <person name="Meng A."/>
            <person name="Brown T."/>
            <person name="Cohen L."/>
        </authorList>
    </citation>
    <scope>NUCLEOTIDE SEQUENCE</scope>
    <source>
        <strain evidence="10">Grunow 1884</strain>
    </source>
</reference>
<dbReference type="SUPFAM" id="SSF103473">
    <property type="entry name" value="MFS general substrate transporter"/>
    <property type="match status" value="1"/>
</dbReference>
<feature type="transmembrane region" description="Helical" evidence="8">
    <location>
        <begin position="479"/>
        <end position="500"/>
    </location>
</feature>
<feature type="transmembrane region" description="Helical" evidence="8">
    <location>
        <begin position="185"/>
        <end position="205"/>
    </location>
</feature>
<dbReference type="PROSITE" id="PS50850">
    <property type="entry name" value="MFS"/>
    <property type="match status" value="1"/>
</dbReference>
<feature type="transmembrane region" description="Helical" evidence="8">
    <location>
        <begin position="356"/>
        <end position="375"/>
    </location>
</feature>
<dbReference type="EMBL" id="HBGO01038178">
    <property type="protein sequence ID" value="CAD9361789.1"/>
    <property type="molecule type" value="Transcribed_RNA"/>
</dbReference>
<feature type="transmembrane region" description="Helical" evidence="8">
    <location>
        <begin position="422"/>
        <end position="444"/>
    </location>
</feature>
<comment type="subcellular location">
    <subcellularLocation>
        <location evidence="1">Membrane</location>
        <topology evidence="1">Multi-pass membrane protein</topology>
    </subcellularLocation>
</comment>
<dbReference type="AlphaFoldDB" id="A0A7S2AAS8"/>
<dbReference type="InterPro" id="IPR011701">
    <property type="entry name" value="MFS"/>
</dbReference>
<evidence type="ECO:0000259" key="9">
    <source>
        <dbReference type="PROSITE" id="PS50850"/>
    </source>
</evidence>
<dbReference type="GO" id="GO:0015112">
    <property type="term" value="F:nitrate transmembrane transporter activity"/>
    <property type="evidence" value="ECO:0007669"/>
    <property type="project" value="InterPro"/>
</dbReference>
<dbReference type="InterPro" id="IPR020846">
    <property type="entry name" value="MFS_dom"/>
</dbReference>
<evidence type="ECO:0000256" key="1">
    <source>
        <dbReference type="ARBA" id="ARBA00004141"/>
    </source>
</evidence>
<name>A0A7S2AAS8_TRICV</name>
<dbReference type="GO" id="GO:0016020">
    <property type="term" value="C:membrane"/>
    <property type="evidence" value="ECO:0007669"/>
    <property type="project" value="UniProtKB-SubCell"/>
</dbReference>
<dbReference type="Gene3D" id="1.20.1250.20">
    <property type="entry name" value="MFS general substrate transporter like domains"/>
    <property type="match status" value="2"/>
</dbReference>
<evidence type="ECO:0000256" key="3">
    <source>
        <dbReference type="ARBA" id="ARBA00022692"/>
    </source>
</evidence>
<feature type="region of interest" description="Disordered" evidence="7">
    <location>
        <begin position="554"/>
        <end position="594"/>
    </location>
</feature>
<evidence type="ECO:0000313" key="10">
    <source>
        <dbReference type="EMBL" id="CAD9361789.1"/>
    </source>
</evidence>
<evidence type="ECO:0000256" key="2">
    <source>
        <dbReference type="ARBA" id="ARBA00008432"/>
    </source>
</evidence>
<feature type="transmembrane region" description="Helical" evidence="8">
    <location>
        <begin position="225"/>
        <end position="248"/>
    </location>
</feature>
<keyword evidence="4 8" id="KW-1133">Transmembrane helix</keyword>
<feature type="transmembrane region" description="Helical" evidence="8">
    <location>
        <begin position="451"/>
        <end position="473"/>
    </location>
</feature>
<proteinExistence type="inferred from homology"/>
<keyword evidence="5" id="KW-0534">Nitrate assimilation</keyword>
<evidence type="ECO:0000256" key="6">
    <source>
        <dbReference type="ARBA" id="ARBA00023136"/>
    </source>
</evidence>
<gene>
    <name evidence="10" type="ORF">OSIN01602_LOCUS22110</name>
</gene>
<feature type="transmembrane region" description="Helical" evidence="8">
    <location>
        <begin position="327"/>
        <end position="350"/>
    </location>
</feature>
<accession>A0A7S2AAS8</accession>
<evidence type="ECO:0000256" key="8">
    <source>
        <dbReference type="SAM" id="Phobius"/>
    </source>
</evidence>
<feature type="transmembrane region" description="Helical" evidence="8">
    <location>
        <begin position="159"/>
        <end position="179"/>
    </location>
</feature>
<evidence type="ECO:0000256" key="5">
    <source>
        <dbReference type="ARBA" id="ARBA00023063"/>
    </source>
</evidence>
<organism evidence="10">
    <name type="scientific">Trieres chinensis</name>
    <name type="common">Marine centric diatom</name>
    <name type="synonym">Odontella sinensis</name>
    <dbReference type="NCBI Taxonomy" id="1514140"/>
    <lineage>
        <taxon>Eukaryota</taxon>
        <taxon>Sar</taxon>
        <taxon>Stramenopiles</taxon>
        <taxon>Ochrophyta</taxon>
        <taxon>Bacillariophyta</taxon>
        <taxon>Mediophyceae</taxon>
        <taxon>Biddulphiophycidae</taxon>
        <taxon>Eupodiscales</taxon>
        <taxon>Parodontellaceae</taxon>
        <taxon>Trieres</taxon>
    </lineage>
</organism>
<keyword evidence="6 8" id="KW-0472">Membrane</keyword>
<feature type="transmembrane region" description="Helical" evidence="8">
    <location>
        <begin position="132"/>
        <end position="152"/>
    </location>
</feature>
<dbReference type="InterPro" id="IPR044772">
    <property type="entry name" value="NO3_transporter"/>
</dbReference>
<protein>
    <recommendedName>
        <fullName evidence="9">Major facilitator superfamily (MFS) profile domain-containing protein</fullName>
    </recommendedName>
</protein>
<evidence type="ECO:0000256" key="4">
    <source>
        <dbReference type="ARBA" id="ARBA00022989"/>
    </source>
</evidence>
<dbReference type="Pfam" id="PF07690">
    <property type="entry name" value="MFS_1"/>
    <property type="match status" value="1"/>
</dbReference>
<feature type="transmembrane region" description="Helical" evidence="8">
    <location>
        <begin position="98"/>
        <end position="120"/>
    </location>
</feature>
<comment type="similarity">
    <text evidence="2">Belongs to the major facilitator superfamily. Nitrate/nitrite porter (TC 2.A.1.8) family.</text>
</comment>
<feature type="transmembrane region" description="Helical" evidence="8">
    <location>
        <begin position="396"/>
        <end position="416"/>
    </location>
</feature>
<keyword evidence="3 8" id="KW-0812">Transmembrane</keyword>
<dbReference type="GO" id="GO:0042128">
    <property type="term" value="P:nitrate assimilation"/>
    <property type="evidence" value="ECO:0007669"/>
    <property type="project" value="UniProtKB-KW"/>
</dbReference>
<feature type="region of interest" description="Disordered" evidence="7">
    <location>
        <begin position="1"/>
        <end position="65"/>
    </location>
</feature>
<dbReference type="PANTHER" id="PTHR23515">
    <property type="entry name" value="HIGH-AFFINITY NITRATE TRANSPORTER 2.3"/>
    <property type="match status" value="1"/>
</dbReference>
<feature type="compositionally biased region" description="Basic and acidic residues" evidence="7">
    <location>
        <begin position="561"/>
        <end position="572"/>
    </location>
</feature>
<feature type="transmembrane region" description="Helical" evidence="8">
    <location>
        <begin position="260"/>
        <end position="281"/>
    </location>
</feature>
<evidence type="ECO:0000256" key="7">
    <source>
        <dbReference type="SAM" id="MobiDB-lite"/>
    </source>
</evidence>